<feature type="transmembrane region" description="Helical" evidence="1">
    <location>
        <begin position="208"/>
        <end position="228"/>
    </location>
</feature>
<feature type="transmembrane region" description="Helical" evidence="1">
    <location>
        <begin position="343"/>
        <end position="362"/>
    </location>
</feature>
<organism evidence="3 4">
    <name type="scientific">Euplotes crassus</name>
    <dbReference type="NCBI Taxonomy" id="5936"/>
    <lineage>
        <taxon>Eukaryota</taxon>
        <taxon>Sar</taxon>
        <taxon>Alveolata</taxon>
        <taxon>Ciliophora</taxon>
        <taxon>Intramacronucleata</taxon>
        <taxon>Spirotrichea</taxon>
        <taxon>Hypotrichia</taxon>
        <taxon>Euplotida</taxon>
        <taxon>Euplotidae</taxon>
        <taxon>Moneuplotes</taxon>
    </lineage>
</organism>
<proteinExistence type="predicted"/>
<feature type="transmembrane region" description="Helical" evidence="1">
    <location>
        <begin position="248"/>
        <end position="271"/>
    </location>
</feature>
<accession>A0AAD1U0T3</accession>
<dbReference type="InterPro" id="IPR015449">
    <property type="entry name" value="K_chnl_Ca-activ_SK"/>
</dbReference>
<feature type="transmembrane region" description="Helical" evidence="1">
    <location>
        <begin position="148"/>
        <end position="165"/>
    </location>
</feature>
<dbReference type="GO" id="GO:0016020">
    <property type="term" value="C:membrane"/>
    <property type="evidence" value="ECO:0007669"/>
    <property type="project" value="InterPro"/>
</dbReference>
<reference evidence="3" key="1">
    <citation type="submission" date="2023-07" db="EMBL/GenBank/DDBJ databases">
        <authorList>
            <consortium name="AG Swart"/>
            <person name="Singh M."/>
            <person name="Singh A."/>
            <person name="Seah K."/>
            <person name="Emmerich C."/>
        </authorList>
    </citation>
    <scope>NUCLEOTIDE SEQUENCE</scope>
    <source>
        <strain evidence="3">DP1</strain>
    </source>
</reference>
<feature type="transmembrane region" description="Helical" evidence="1">
    <location>
        <begin position="109"/>
        <end position="132"/>
    </location>
</feature>
<feature type="transmembrane region" description="Helical" evidence="1">
    <location>
        <begin position="374"/>
        <end position="398"/>
    </location>
</feature>
<dbReference type="Pfam" id="PF07885">
    <property type="entry name" value="Ion_trans_2"/>
    <property type="match status" value="1"/>
</dbReference>
<dbReference type="GO" id="GO:0016286">
    <property type="term" value="F:small conductance calcium-activated potassium channel activity"/>
    <property type="evidence" value="ECO:0007669"/>
    <property type="project" value="InterPro"/>
</dbReference>
<dbReference type="PANTHER" id="PTHR10153">
    <property type="entry name" value="SMALL CONDUCTANCE CALCIUM-ACTIVATED POTASSIUM CHANNEL"/>
    <property type="match status" value="1"/>
</dbReference>
<dbReference type="InterPro" id="IPR013099">
    <property type="entry name" value="K_chnl_dom"/>
</dbReference>
<keyword evidence="1" id="KW-0472">Membrane</keyword>
<dbReference type="PRINTS" id="PR00169">
    <property type="entry name" value="KCHANNEL"/>
</dbReference>
<evidence type="ECO:0000259" key="2">
    <source>
        <dbReference type="Pfam" id="PF07885"/>
    </source>
</evidence>
<feature type="transmembrane region" description="Helical" evidence="1">
    <location>
        <begin position="312"/>
        <end position="331"/>
    </location>
</feature>
<protein>
    <recommendedName>
        <fullName evidence="2">Potassium channel domain-containing protein</fullName>
    </recommendedName>
</protein>
<name>A0AAD1U0T3_EUPCR</name>
<keyword evidence="1" id="KW-1133">Transmembrane helix</keyword>
<dbReference type="Gene3D" id="1.10.287.70">
    <property type="match status" value="1"/>
</dbReference>
<evidence type="ECO:0000313" key="4">
    <source>
        <dbReference type="Proteomes" id="UP001295684"/>
    </source>
</evidence>
<dbReference type="EMBL" id="CAMPGE010001120">
    <property type="protein sequence ID" value="CAI2359890.1"/>
    <property type="molecule type" value="Genomic_DNA"/>
</dbReference>
<sequence>MESKLSLPSFGCDTKNAICNIEESKFTKFRFDGDSPISDNSRFSANSNIRMMTEQKEIDYFRADLRSTAVEEHESEEVDYKKRLKTLKDCFKGTVSEKGLRTANVTNCYYSYILNNFISCFLAYIGIALCVLDNEYYIRNSEDKKDRYILLTINMFVNIFLAISITFGYKIWIQFTNLLNPVLQLGISKGQEEYQQKRMKMKLFSRPIVYYYLTEIGLTLASPYQWLYDIEYQYNVGKDQIRFYLNTFLLTLMMIFRTYHFVRAILQLSLFMTPRAERMTRIFSPNSNLVQSQISPYFFTFRCEFKYNSFRVIIICLTYTCLVLAVMFRFAEEPYARQVAHSSFSYQNSVWICFITMSTVGYGELSPVSIPGKLIATVCAFMGVILQASSVIAMLNLLEMNHAEMFSYGILKILEVKEKVLYKAVRMLQVKFRSNRVKQTQKNIKKYNVMWRKKSRHFKFRTRRLWAARCENSSPMDQTAYDIAYYRNQLFKSTVLSTKLKEFVLKSQKEKEDKLNATRTKKRSNLILSKPPEPVSVNDIKCEMFSENKFEVMEKDFTFRNASIISHQKNLFRNHVDHN</sequence>
<evidence type="ECO:0000256" key="1">
    <source>
        <dbReference type="SAM" id="Phobius"/>
    </source>
</evidence>
<feature type="domain" description="Potassium channel" evidence="2">
    <location>
        <begin position="330"/>
        <end position="389"/>
    </location>
</feature>
<gene>
    <name evidence="3" type="ORF">ECRASSUSDP1_LOCUS1184</name>
</gene>
<keyword evidence="1" id="KW-0812">Transmembrane</keyword>
<keyword evidence="4" id="KW-1185">Reference proteome</keyword>
<comment type="caution">
    <text evidence="3">The sequence shown here is derived from an EMBL/GenBank/DDBJ whole genome shotgun (WGS) entry which is preliminary data.</text>
</comment>
<dbReference type="SUPFAM" id="SSF81324">
    <property type="entry name" value="Voltage-gated potassium channels"/>
    <property type="match status" value="1"/>
</dbReference>
<evidence type="ECO:0000313" key="3">
    <source>
        <dbReference type="EMBL" id="CAI2359890.1"/>
    </source>
</evidence>
<dbReference type="Proteomes" id="UP001295684">
    <property type="component" value="Unassembled WGS sequence"/>
</dbReference>
<dbReference type="AlphaFoldDB" id="A0AAD1U0T3"/>